<feature type="region of interest" description="Disordered" evidence="1">
    <location>
        <begin position="228"/>
        <end position="267"/>
    </location>
</feature>
<name>A0AAC9IRE6_9BURK</name>
<dbReference type="AlphaFoldDB" id="A0AAC9IRE6"/>
<evidence type="ECO:0000313" key="2">
    <source>
        <dbReference type="EMBL" id="APC01329.1"/>
    </source>
</evidence>
<feature type="compositionally biased region" description="Low complexity" evidence="1">
    <location>
        <begin position="90"/>
        <end position="102"/>
    </location>
</feature>
<gene>
    <name evidence="2" type="ORF">AOC25_06745</name>
</gene>
<feature type="region of interest" description="Disordered" evidence="1">
    <location>
        <begin position="1"/>
        <end position="33"/>
    </location>
</feature>
<protein>
    <submittedName>
        <fullName evidence="2">Uncharacterized protein</fullName>
    </submittedName>
</protein>
<organism evidence="2 3">
    <name type="scientific">Polynucleobacter asymbioticus</name>
    <dbReference type="NCBI Taxonomy" id="576611"/>
    <lineage>
        <taxon>Bacteria</taxon>
        <taxon>Pseudomonadati</taxon>
        <taxon>Pseudomonadota</taxon>
        <taxon>Betaproteobacteria</taxon>
        <taxon>Burkholderiales</taxon>
        <taxon>Burkholderiaceae</taxon>
        <taxon>Polynucleobacter</taxon>
    </lineage>
</organism>
<feature type="region of interest" description="Disordered" evidence="1">
    <location>
        <begin position="87"/>
        <end position="107"/>
    </location>
</feature>
<feature type="compositionally biased region" description="Basic and acidic residues" evidence="1">
    <location>
        <begin position="20"/>
        <end position="32"/>
    </location>
</feature>
<proteinExistence type="predicted"/>
<accession>A0AAC9IRE6</accession>
<evidence type="ECO:0000256" key="1">
    <source>
        <dbReference type="SAM" id="MobiDB-lite"/>
    </source>
</evidence>
<sequence length="286" mass="31748">MESEILTPEEAKAEWNAQAKENESPDLERDPVIDQPIANDEPEVQAEVIPEVKPDPIQAQFEALQGQLRNLNGHIGGLTSEQKRLREMMSAAESAAQASDHAPTQNQINQAITNPEKWDALKADFPEWGEATEAYVDSRLAGLRTNQQDPKAIADLVSSEIEKAKGGIYLEAAKASIDAVFPGWEDKVKTDEFNAWKDQQSSEVQALAASAHVRDAVKMLRLFEDRNPPQVQAIQSARNKKLDAASSAPSRGDNLPPAKTVDELSPRELWNHEAKLLEKRRKDRGY</sequence>
<reference evidence="2" key="1">
    <citation type="journal article" date="2017" name="Appl. Environ. Microbiol.">
        <title>Microdiversification of a pelagic Polynucleobacter species is mainly driven by acquisition of genomic islands from a partially interspecific gene pool.</title>
        <authorList>
            <person name="Hoetzinger M."/>
            <person name="Hahn M.W."/>
            <person name="Jezberova J."/>
            <person name="Schmidt J."/>
            <person name="Koll U."/>
        </authorList>
    </citation>
    <scope>NUCLEOTIDE SEQUENCE</scope>
    <source>
        <strain evidence="2">MWH-RechtKol4</strain>
    </source>
</reference>
<dbReference type="EMBL" id="CP015017">
    <property type="protein sequence ID" value="APC01329.1"/>
    <property type="molecule type" value="Genomic_DNA"/>
</dbReference>
<dbReference type="Proteomes" id="UP000182060">
    <property type="component" value="Chromosome"/>
</dbReference>
<dbReference type="RefSeq" id="WP_071539334.1">
    <property type="nucleotide sequence ID" value="NZ_CP015016.1"/>
</dbReference>
<evidence type="ECO:0000313" key="3">
    <source>
        <dbReference type="Proteomes" id="UP000182060"/>
    </source>
</evidence>